<dbReference type="RefSeq" id="WP_072428418.1">
    <property type="nucleotide sequence ID" value="NZ_FPKR01000006.1"/>
</dbReference>
<protein>
    <submittedName>
        <fullName evidence="4">Extracellular solute-binding protein, family 3</fullName>
    </submittedName>
</protein>
<keyword evidence="5" id="KW-1185">Reference proteome</keyword>
<dbReference type="Pfam" id="PF00497">
    <property type="entry name" value="SBP_bac_3"/>
    <property type="match status" value="1"/>
</dbReference>
<dbReference type="EMBL" id="FPKR01000006">
    <property type="protein sequence ID" value="SFZ75764.1"/>
    <property type="molecule type" value="Genomic_DNA"/>
</dbReference>
<reference evidence="4 5" key="1">
    <citation type="submission" date="2016-11" db="EMBL/GenBank/DDBJ databases">
        <authorList>
            <person name="Jaros S."/>
            <person name="Januszkiewicz K."/>
            <person name="Wedrychowicz H."/>
        </authorList>
    </citation>
    <scope>NUCLEOTIDE SEQUENCE [LARGE SCALE GENOMIC DNA]</scope>
    <source>
        <strain evidence="4 5">DSM 18899</strain>
    </source>
</reference>
<feature type="chain" id="PRO_5012814782" evidence="2">
    <location>
        <begin position="18"/>
        <end position="244"/>
    </location>
</feature>
<dbReference type="Gene3D" id="3.40.190.10">
    <property type="entry name" value="Periplasmic binding protein-like II"/>
    <property type="match status" value="2"/>
</dbReference>
<proteinExistence type="predicted"/>
<gene>
    <name evidence="4" type="ORF">SAMN02745887_01727</name>
</gene>
<name>A0A1K2HG52_9NEIS</name>
<evidence type="ECO:0000256" key="1">
    <source>
        <dbReference type="ARBA" id="ARBA00022729"/>
    </source>
</evidence>
<organism evidence="4 5">
    <name type="scientific">Chitinimonas taiwanensis DSM 18899</name>
    <dbReference type="NCBI Taxonomy" id="1121279"/>
    <lineage>
        <taxon>Bacteria</taxon>
        <taxon>Pseudomonadati</taxon>
        <taxon>Pseudomonadota</taxon>
        <taxon>Betaproteobacteria</taxon>
        <taxon>Neisseriales</taxon>
        <taxon>Chitinibacteraceae</taxon>
        <taxon>Chitinimonas</taxon>
    </lineage>
</organism>
<keyword evidence="1 2" id="KW-0732">Signal</keyword>
<dbReference type="STRING" id="1121279.SAMN02745887_01727"/>
<evidence type="ECO:0000313" key="5">
    <source>
        <dbReference type="Proteomes" id="UP000186513"/>
    </source>
</evidence>
<evidence type="ECO:0000256" key="2">
    <source>
        <dbReference type="SAM" id="SignalP"/>
    </source>
</evidence>
<evidence type="ECO:0000313" key="4">
    <source>
        <dbReference type="EMBL" id="SFZ75764.1"/>
    </source>
</evidence>
<evidence type="ECO:0000259" key="3">
    <source>
        <dbReference type="Pfam" id="PF00497"/>
    </source>
</evidence>
<dbReference type="Proteomes" id="UP000186513">
    <property type="component" value="Unassembled WGS sequence"/>
</dbReference>
<dbReference type="SUPFAM" id="SSF53850">
    <property type="entry name" value="Periplasmic binding protein-like II"/>
    <property type="match status" value="1"/>
</dbReference>
<dbReference type="OrthoDB" id="5456414at2"/>
<feature type="domain" description="Solute-binding protein family 3/N-terminal" evidence="3">
    <location>
        <begin position="27"/>
        <end position="113"/>
    </location>
</feature>
<dbReference type="PANTHER" id="PTHR35936:SF25">
    <property type="entry name" value="ABC TRANSPORTER SUBSTRATE-BINDING PROTEIN"/>
    <property type="match status" value="1"/>
</dbReference>
<dbReference type="AlphaFoldDB" id="A0A1K2HG52"/>
<sequence>MRLIFALLLALPLSSLASQLVTVEYRDKPPYSYTEDGKPRGFLLERTVAIFRRANVPAVFAEVPVKRITADIQANLRPICSPSWYKLPEREAYARFSLAIHQDKPHVVLAAPHAVAAVRKHRQLNSLFADASLTAGVVEGVSYGAELDALINGAAKPPMRAVVAPLQLARMLASRRADFMLIDQEDLAYLNEHSELSTLGLVRIELTGMPAGLKRYLMCSKQLDAATLARLDQAIRILLPGLNP</sequence>
<dbReference type="PANTHER" id="PTHR35936">
    <property type="entry name" value="MEMBRANE-BOUND LYTIC MUREIN TRANSGLYCOSYLASE F"/>
    <property type="match status" value="1"/>
</dbReference>
<feature type="signal peptide" evidence="2">
    <location>
        <begin position="1"/>
        <end position="17"/>
    </location>
</feature>
<accession>A0A1K2HG52</accession>
<dbReference type="InterPro" id="IPR001638">
    <property type="entry name" value="Solute-binding_3/MltF_N"/>
</dbReference>